<dbReference type="InterPro" id="IPR023578">
    <property type="entry name" value="Ras_GEF_dom_sf"/>
</dbReference>
<keyword evidence="4" id="KW-1185">Reference proteome</keyword>
<dbReference type="Gene3D" id="1.20.870.10">
    <property type="entry name" value="Son of sevenless (SoS) protein Chain: S domain 1"/>
    <property type="match status" value="1"/>
</dbReference>
<sequence>MFSCCLSTSRGYRHRKSWSENIFRFHPRTLSHSRCHATMFVPSLSHLQREKESVSSLHRKSSVRTYKLFTIETIVEPLVPAFQDNDTSYVSTFLSTYRSFGTTKQVLEALFKKYGYKLGSDESQDEIKNAISSILGMWLDKYPEDFRELPDFPCLRLLEDYTGLNMPGSELQERVRLLLAQMEQLEPTEAEPEGEAE</sequence>
<dbReference type="GO" id="GO:0005085">
    <property type="term" value="F:guanyl-nucleotide exchange factor activity"/>
    <property type="evidence" value="ECO:0007669"/>
    <property type="project" value="UniProtKB-KW"/>
</dbReference>
<protein>
    <recommendedName>
        <fullName evidence="2">N-terminal Ras-GEF domain-containing protein</fullName>
    </recommendedName>
</protein>
<name>G3UEP1_LOXAF</name>
<evidence type="ECO:0000259" key="2">
    <source>
        <dbReference type="PROSITE" id="PS50212"/>
    </source>
</evidence>
<evidence type="ECO:0000256" key="1">
    <source>
        <dbReference type="PROSITE-ProRule" id="PRU00135"/>
    </source>
</evidence>
<proteinExistence type="predicted"/>
<evidence type="ECO:0000313" key="4">
    <source>
        <dbReference type="Proteomes" id="UP000007646"/>
    </source>
</evidence>
<keyword evidence="1" id="KW-0344">Guanine-nucleotide releasing factor</keyword>
<dbReference type="STRING" id="9785.ENSLAFP00000026299"/>
<accession>G3UEP1</accession>
<dbReference type="CDD" id="cd06224">
    <property type="entry name" value="REM"/>
    <property type="match status" value="1"/>
</dbReference>
<dbReference type="HOGENOM" id="CLU_112704_0_0_1"/>
<dbReference type="GeneTree" id="ENSGT00940000164985"/>
<dbReference type="Ensembl" id="ENSLAFT00000028322.1">
    <property type="protein sequence ID" value="ENSLAFP00000026299.1"/>
    <property type="gene ID" value="ENSLAFG00000030923.1"/>
</dbReference>
<dbReference type="eggNOG" id="KOG3629">
    <property type="taxonomic scope" value="Eukaryota"/>
</dbReference>
<dbReference type="OMA" id="ENIFRFH"/>
<dbReference type="SMART" id="SM00229">
    <property type="entry name" value="RasGEFN"/>
    <property type="match status" value="1"/>
</dbReference>
<dbReference type="Pfam" id="PF00618">
    <property type="entry name" value="RasGEF_N"/>
    <property type="match status" value="1"/>
</dbReference>
<dbReference type="Proteomes" id="UP000007646">
    <property type="component" value="Unassembled WGS sequence"/>
</dbReference>
<evidence type="ECO:0000313" key="3">
    <source>
        <dbReference type="Ensembl" id="ENSLAFP00000026299.1"/>
    </source>
</evidence>
<dbReference type="PANTHER" id="PTHR46793:SF3">
    <property type="entry name" value="RIKEN CDNA 4930596D02 GENE"/>
    <property type="match status" value="1"/>
</dbReference>
<dbReference type="InterPro" id="IPR000651">
    <property type="entry name" value="Ras-like_Gua-exchang_fac_N"/>
</dbReference>
<reference evidence="3" key="2">
    <citation type="submission" date="2025-08" db="UniProtKB">
        <authorList>
            <consortium name="Ensembl"/>
        </authorList>
    </citation>
    <scope>IDENTIFICATION</scope>
    <source>
        <strain evidence="3">Isolate ISIS603380</strain>
    </source>
</reference>
<feature type="domain" description="N-terminal Ras-GEF" evidence="2">
    <location>
        <begin position="62"/>
        <end position="183"/>
    </location>
</feature>
<reference evidence="3 4" key="1">
    <citation type="submission" date="2009-06" db="EMBL/GenBank/DDBJ databases">
        <title>The Genome Sequence of Loxodonta africana (African elephant).</title>
        <authorList>
            <person name="Di Palma F."/>
            <person name="Heiman D."/>
            <person name="Young S."/>
            <person name="Johnson J."/>
            <person name="Lander E.S."/>
            <person name="Lindblad-Toh K."/>
        </authorList>
    </citation>
    <scope>NUCLEOTIDE SEQUENCE [LARGE SCALE GENOMIC DNA]</scope>
    <source>
        <strain evidence="3 4">Isolate ISIS603380</strain>
    </source>
</reference>
<organism evidence="3 4">
    <name type="scientific">Loxodonta africana</name>
    <name type="common">African elephant</name>
    <dbReference type="NCBI Taxonomy" id="9785"/>
    <lineage>
        <taxon>Eukaryota</taxon>
        <taxon>Metazoa</taxon>
        <taxon>Chordata</taxon>
        <taxon>Craniata</taxon>
        <taxon>Vertebrata</taxon>
        <taxon>Euteleostomi</taxon>
        <taxon>Mammalia</taxon>
        <taxon>Eutheria</taxon>
        <taxon>Afrotheria</taxon>
        <taxon>Proboscidea</taxon>
        <taxon>Elephantidae</taxon>
        <taxon>Loxodonta</taxon>
    </lineage>
</organism>
<dbReference type="AlphaFoldDB" id="G3UEP1"/>
<dbReference type="PANTHER" id="PTHR46793">
    <property type="entry name" value="1700018F24RIK PROTEIN-RELATED-RELATED"/>
    <property type="match status" value="1"/>
</dbReference>
<dbReference type="PROSITE" id="PS50212">
    <property type="entry name" value="RASGEF_NTER"/>
    <property type="match status" value="1"/>
</dbReference>
<dbReference type="InParanoid" id="G3UEP1"/>
<reference evidence="3" key="3">
    <citation type="submission" date="2025-09" db="UniProtKB">
        <authorList>
            <consortium name="Ensembl"/>
        </authorList>
    </citation>
    <scope>IDENTIFICATION</scope>
    <source>
        <strain evidence="3">Isolate ISIS603380</strain>
    </source>
</reference>
<dbReference type="SUPFAM" id="SSF48366">
    <property type="entry name" value="Ras GEF"/>
    <property type="match status" value="1"/>
</dbReference>